<feature type="region of interest" description="Disordered" evidence="5">
    <location>
        <begin position="1702"/>
        <end position="1731"/>
    </location>
</feature>
<keyword evidence="3" id="KW-0539">Nucleus</keyword>
<organism evidence="9 10">
    <name type="scientific">Lactarius akahatsu</name>
    <dbReference type="NCBI Taxonomy" id="416441"/>
    <lineage>
        <taxon>Eukaryota</taxon>
        <taxon>Fungi</taxon>
        <taxon>Dikarya</taxon>
        <taxon>Basidiomycota</taxon>
        <taxon>Agaricomycotina</taxon>
        <taxon>Agaricomycetes</taxon>
        <taxon>Russulales</taxon>
        <taxon>Russulaceae</taxon>
        <taxon>Lactarius</taxon>
    </lineage>
</organism>
<evidence type="ECO:0000313" key="9">
    <source>
        <dbReference type="EMBL" id="KAH8980106.1"/>
    </source>
</evidence>
<evidence type="ECO:0000256" key="4">
    <source>
        <dbReference type="SAM" id="Coils"/>
    </source>
</evidence>
<keyword evidence="2 4" id="KW-0175">Coiled coil</keyword>
<feature type="compositionally biased region" description="Basic and acidic residues" evidence="5">
    <location>
        <begin position="1520"/>
        <end position="1542"/>
    </location>
</feature>
<dbReference type="Gene3D" id="1.10.287.1490">
    <property type="match status" value="1"/>
</dbReference>
<feature type="region of interest" description="Disordered" evidence="5">
    <location>
        <begin position="132"/>
        <end position="175"/>
    </location>
</feature>
<comment type="subcellular location">
    <subcellularLocation>
        <location evidence="1">Nucleus</location>
    </subcellularLocation>
</comment>
<evidence type="ECO:0000256" key="5">
    <source>
        <dbReference type="SAM" id="MobiDB-lite"/>
    </source>
</evidence>
<proteinExistence type="predicted"/>
<dbReference type="Pfam" id="PF07926">
    <property type="entry name" value="TPR_MLP1_2"/>
    <property type="match status" value="1"/>
</dbReference>
<feature type="coiled-coil region" evidence="4">
    <location>
        <begin position="340"/>
        <end position="406"/>
    </location>
</feature>
<feature type="compositionally biased region" description="Low complexity" evidence="5">
    <location>
        <begin position="1848"/>
        <end position="1867"/>
    </location>
</feature>
<evidence type="ECO:0000259" key="7">
    <source>
        <dbReference type="Pfam" id="PF25481"/>
    </source>
</evidence>
<feature type="coiled-coil region" evidence="4">
    <location>
        <begin position="705"/>
        <end position="757"/>
    </location>
</feature>
<feature type="region of interest" description="Disordered" evidence="5">
    <location>
        <begin position="1165"/>
        <end position="1188"/>
    </location>
</feature>
<accession>A0AAD4Q876</accession>
<dbReference type="InterPro" id="IPR057577">
    <property type="entry name" value="Nucleoprot-TPR/MLP1_dom"/>
</dbReference>
<dbReference type="GO" id="GO:0005643">
    <property type="term" value="C:nuclear pore"/>
    <property type="evidence" value="ECO:0007669"/>
    <property type="project" value="TreeGrafter"/>
</dbReference>
<dbReference type="EMBL" id="JAKELL010000145">
    <property type="protein sequence ID" value="KAH8980106.1"/>
    <property type="molecule type" value="Genomic_DNA"/>
</dbReference>
<evidence type="ECO:0000256" key="1">
    <source>
        <dbReference type="ARBA" id="ARBA00004123"/>
    </source>
</evidence>
<dbReference type="PANTHER" id="PTHR18898:SF2">
    <property type="entry name" value="NUCLEOPROTEIN TPR"/>
    <property type="match status" value="1"/>
</dbReference>
<evidence type="ECO:0000256" key="2">
    <source>
        <dbReference type="ARBA" id="ARBA00023054"/>
    </source>
</evidence>
<feature type="compositionally biased region" description="Basic and acidic residues" evidence="5">
    <location>
        <begin position="1622"/>
        <end position="1652"/>
    </location>
</feature>
<feature type="region of interest" description="Disordered" evidence="5">
    <location>
        <begin position="1936"/>
        <end position="1973"/>
    </location>
</feature>
<feature type="domain" description="Nucleoprotein TPR/MPL1" evidence="7">
    <location>
        <begin position="225"/>
        <end position="299"/>
    </location>
</feature>
<feature type="domain" description="Nucleoprotein TPR/MLP1-2" evidence="6">
    <location>
        <begin position="1094"/>
        <end position="1221"/>
    </location>
</feature>
<dbReference type="GO" id="GO:0006606">
    <property type="term" value="P:protein import into nucleus"/>
    <property type="evidence" value="ECO:0007669"/>
    <property type="project" value="InterPro"/>
</dbReference>
<dbReference type="InterPro" id="IPR012929">
    <property type="entry name" value="Nucleoprot-TPR/MLP1-2_dom"/>
</dbReference>
<keyword evidence="10" id="KW-1185">Reference proteome</keyword>
<gene>
    <name evidence="9" type="ORF">EDB92DRAFT_1901586</name>
</gene>
<dbReference type="InterPro" id="IPR057974">
    <property type="entry name" value="NUA/TPR/MLP1-2-like_dom"/>
</dbReference>
<evidence type="ECO:0008006" key="11">
    <source>
        <dbReference type="Google" id="ProtNLM"/>
    </source>
</evidence>
<feature type="coiled-coil region" evidence="4">
    <location>
        <begin position="800"/>
        <end position="901"/>
    </location>
</feature>
<protein>
    <recommendedName>
        <fullName evidence="11">Nucleoprotein TPR/MLP1 domain-containing protein</fullName>
    </recommendedName>
</protein>
<feature type="region of interest" description="Disordered" evidence="5">
    <location>
        <begin position="1"/>
        <end position="37"/>
    </location>
</feature>
<feature type="region of interest" description="Disordered" evidence="5">
    <location>
        <begin position="1798"/>
        <end position="1906"/>
    </location>
</feature>
<reference evidence="9" key="1">
    <citation type="submission" date="2022-01" db="EMBL/GenBank/DDBJ databases">
        <title>Comparative genomics reveals a dynamic genome evolution in the ectomycorrhizal milk-cap (Lactarius) mushrooms.</title>
        <authorList>
            <consortium name="DOE Joint Genome Institute"/>
            <person name="Lebreton A."/>
            <person name="Tang N."/>
            <person name="Kuo A."/>
            <person name="LaButti K."/>
            <person name="Drula E."/>
            <person name="Barry K."/>
            <person name="Clum A."/>
            <person name="Lipzen A."/>
            <person name="Mousain D."/>
            <person name="Ng V."/>
            <person name="Wang R."/>
            <person name="Wang X."/>
            <person name="Dai Y."/>
            <person name="Henrissat B."/>
            <person name="Grigoriev I.V."/>
            <person name="Guerin-Laguette A."/>
            <person name="Yu F."/>
            <person name="Martin F.M."/>
        </authorList>
    </citation>
    <scope>NUCLEOTIDE SEQUENCE</scope>
    <source>
        <strain evidence="9">QP</strain>
    </source>
</reference>
<feature type="coiled-coil region" evidence="4">
    <location>
        <begin position="618"/>
        <end position="664"/>
    </location>
</feature>
<feature type="coiled-coil region" evidence="4">
    <location>
        <begin position="485"/>
        <end position="564"/>
    </location>
</feature>
<feature type="compositionally biased region" description="Low complexity" evidence="5">
    <location>
        <begin position="1806"/>
        <end position="1835"/>
    </location>
</feature>
<feature type="compositionally biased region" description="Low complexity" evidence="5">
    <location>
        <begin position="1708"/>
        <end position="1731"/>
    </location>
</feature>
<evidence type="ECO:0000259" key="6">
    <source>
        <dbReference type="Pfam" id="PF07926"/>
    </source>
</evidence>
<feature type="compositionally biased region" description="Low complexity" evidence="5">
    <location>
        <begin position="1503"/>
        <end position="1516"/>
    </location>
</feature>
<feature type="compositionally biased region" description="Polar residues" evidence="5">
    <location>
        <begin position="1169"/>
        <end position="1188"/>
    </location>
</feature>
<feature type="compositionally biased region" description="Basic and acidic residues" evidence="5">
    <location>
        <begin position="165"/>
        <end position="175"/>
    </location>
</feature>
<dbReference type="Proteomes" id="UP001201163">
    <property type="component" value="Unassembled WGS sequence"/>
</dbReference>
<dbReference type="GO" id="GO:0017056">
    <property type="term" value="F:structural constituent of nuclear pore"/>
    <property type="evidence" value="ECO:0007669"/>
    <property type="project" value="TreeGrafter"/>
</dbReference>
<feature type="compositionally biased region" description="Basic residues" evidence="5">
    <location>
        <begin position="1"/>
        <end position="10"/>
    </location>
</feature>
<feature type="compositionally biased region" description="Low complexity" evidence="5">
    <location>
        <begin position="1936"/>
        <end position="1955"/>
    </location>
</feature>
<feature type="coiled-coil region" evidence="4">
    <location>
        <begin position="1056"/>
        <end position="1090"/>
    </location>
</feature>
<evidence type="ECO:0000256" key="3">
    <source>
        <dbReference type="ARBA" id="ARBA00023242"/>
    </source>
</evidence>
<dbReference type="Pfam" id="PF25481">
    <property type="entry name" value="Nucleoprot-TPR"/>
    <property type="match status" value="1"/>
</dbReference>
<dbReference type="Pfam" id="PF25785">
    <property type="entry name" value="TPR"/>
    <property type="match status" value="1"/>
</dbReference>
<feature type="compositionally biased region" description="Gly residues" evidence="5">
    <location>
        <begin position="1871"/>
        <end position="1880"/>
    </location>
</feature>
<sequence length="1973" mass="218855">MSMRTRRKSKAAAAAAAELDAESVAPSEAGTAGQTRVEFSVPIPEDLDFDYLSRVLPDVSFDTPSPDSVLSLYRLVVTQAVGLENAHHDLEESRAENERKDVELDQALQDRESSVSSLETQVKGLQEELTKVKQDRDALASSKSNLESQISTMNSSQSVSSTELDSFKHRVEDTEREKRDLLSVVSRLKEDSAQRDEEIQTLRTSLKQARQDQQTLETQLRELRSAESSTKFKLDSLTQQLQLAKDEVDRTSKELAKKSEDFANYRHEKHASHSQLQSAHDALKEKYASAEGTLKALRDAHNVQSRQLTQSLTRQQDLSARIAEQDATYATEVAGLRRLIEMVEAREAQSKAIVENVEQEWEAVNERADRRESALREQVDRERLRTEAAEARIEELERVLEKVNHGEFPVPAPGTSAPSTPARGSTDVLMQGIMSLSPTVAIASRAQRTGKTFTEVYADHVRLQDEYAKKCAEYDRMDRTLAQVLAQIEERAPILAQQRAEYERLQSEAAQLASQLADALSERDSSASSATEVSQRLAKTIRENESLQKQLNDLGRQVQTLLKEIARRQDPTIPSDEELEADESTPADNIDEVITNHLVLFRSVPALQAQNQKLLGIVREMGAKMEAEEREYRETLEKEQGEAVREAHEAITALQEQLEAQRRAHDVKMRAFVKERDSLKVLLARAERTSSLKESHGKANGEAMDSDLAKELAEIQEQFDAYRAETGVDSVRLREDTVAAQREVAQLSTQLAKANAKLEITGDRFKMLQEQQSLTLRDLDDVSKRNRDLYERFTSVDIECNRVTEDLIAANGKMDQLRNECANLRAEKRIWESVESRLVEENKALSMERSHLSDLMANVQKMHNDIERSSENDRRRLESQIQLLEHQSQDSRQQLNEERQNVRRVTLQREVETKELRNTIDSQARDLQETRSSLVKAETTKTYLEQRVEELSRKLQGDAEKLAVYERRSLGVNGAGATHHVNVEGRSREDQLETEVADLRAALKVAEVDLAAARNHIQQFKEISQASEEALASLSTTHDEYKSTTESQLAASWAQQETLQNNLKNAEQELEQARTSLTESKRSFESAREEWLADKKTLEDTIVDFTASEKNLAEDRLTRESDVHAHEERVRAAEERYSREVIAHAEAIKAIEDLKRRIHDLQVSDRNNRTAAETAQAKLSTSEGSWGQQRQALDREIADLAARCKALTEQNNVLHQHLDNVSSQATRIRQAADSTIATSGEGDTADGTEAKLSELRAVINYLRKEKEIVDMQLELGKQENARLKTQIGHLTRDLEDTRATLSDERERAASVAATDAQHAELVEKIQQLNLLRESNATLRADSEAHAKRSRELDIKLKSVLQELDPLRDRARTVQAELDARNEHVTRLEEENRRWQERNSQLLSKYDRVDPTEFQSLKDQLENLRAEKSSLEAQQTTQTAQLQEKIAALEKTSKAHKEAIIKNNQIFRQRMGALGAENTQLKSTLEEAQKESAAIAEERDALKAAATTEPAPTSSEPLTEELERLRQEKAALEQALQEEKAKEPVQAPAPTPDTSELESRLATLTQERDQLLAEKEAWNKSSSEVTEAKAVKDDWESEKADLVKNRDEALSQAKVAREEAEKLKEAERGLRMSNEKLGARIRDQQMARQRATEEQDAAIKAAVDKATTELRSAPSAASEELSKQHAEELRALEERLVAKHREELEKAVEAATAKAQESAPAPAASPTAEEQKAAIDAAVAAALAAKDAEQRTKHQADIEKAVESGRLEGTMKLRLKDTALIRAQNKVKELESQIEEWKKAGVVPVESTPSASAPPATSPTTTAPSSVPSPTTSAPARGGAPLTRKTSVLGATASSTSAAAAGAGQPLRGRGRGAPRGGNIGIRGAAAPSTGRGAGVPASSTAGGAGGVAIMGAAAKRTREEGEVATEDSLAKRLKPAVAAAAASTSPAEGSNANASGGAGGKPITLQRNRVQPP</sequence>
<feature type="coiled-coil region" evidence="4">
    <location>
        <begin position="934"/>
        <end position="1016"/>
    </location>
</feature>
<feature type="compositionally biased region" description="Low complexity" evidence="5">
    <location>
        <begin position="148"/>
        <end position="162"/>
    </location>
</feature>
<dbReference type="GO" id="GO:0006406">
    <property type="term" value="P:mRNA export from nucleus"/>
    <property type="evidence" value="ECO:0007669"/>
    <property type="project" value="TreeGrafter"/>
</dbReference>
<feature type="region of interest" description="Disordered" evidence="5">
    <location>
        <begin position="1622"/>
        <end position="1686"/>
    </location>
</feature>
<evidence type="ECO:0000313" key="10">
    <source>
        <dbReference type="Proteomes" id="UP001201163"/>
    </source>
</evidence>
<feature type="region of interest" description="Disordered" evidence="5">
    <location>
        <begin position="1500"/>
        <end position="1561"/>
    </location>
</feature>
<name>A0AAD4Q876_9AGAM</name>
<dbReference type="PANTHER" id="PTHR18898">
    <property type="entry name" value="NUCLEOPROTEIN TPR-RELATED"/>
    <property type="match status" value="1"/>
</dbReference>
<feature type="domain" description="NUA/TPR/MLP1-2-like" evidence="8">
    <location>
        <begin position="531"/>
        <end position="630"/>
    </location>
</feature>
<evidence type="ECO:0000259" key="8">
    <source>
        <dbReference type="Pfam" id="PF25785"/>
    </source>
</evidence>
<comment type="caution">
    <text evidence="9">The sequence shown here is derived from an EMBL/GenBank/DDBJ whole genome shotgun (WGS) entry which is preliminary data.</text>
</comment>